<reference evidence="1 2" key="1">
    <citation type="journal article" date="2019" name="Anaerobe">
        <title>Detection of Robinsoniella peoriensis in multiple bone samples of a trauma patient.</title>
        <authorList>
            <person name="Schrottner P."/>
            <person name="Hartwich K."/>
            <person name="Bunk B."/>
            <person name="Schober I."/>
            <person name="Helbig S."/>
            <person name="Rudolph W.W."/>
            <person name="Gunzer F."/>
        </authorList>
    </citation>
    <scope>NUCLEOTIDE SEQUENCE [LARGE SCALE GENOMIC DNA]</scope>
    <source>
        <strain evidence="1 2">DSM 106044</strain>
    </source>
</reference>
<dbReference type="STRING" id="180332.GCA_000797495_03281"/>
<evidence type="ECO:0000313" key="1">
    <source>
        <dbReference type="EMBL" id="TLD00059.1"/>
    </source>
</evidence>
<proteinExistence type="predicted"/>
<dbReference type="EMBL" id="QGQD01000060">
    <property type="protein sequence ID" value="TLD00059.1"/>
    <property type="molecule type" value="Genomic_DNA"/>
</dbReference>
<comment type="caution">
    <text evidence="1">The sequence shown here is derived from an EMBL/GenBank/DDBJ whole genome shotgun (WGS) entry which is preliminary data.</text>
</comment>
<organism evidence="1 2">
    <name type="scientific">Robinsoniella peoriensis</name>
    <dbReference type="NCBI Taxonomy" id="180332"/>
    <lineage>
        <taxon>Bacteria</taxon>
        <taxon>Bacillati</taxon>
        <taxon>Bacillota</taxon>
        <taxon>Clostridia</taxon>
        <taxon>Lachnospirales</taxon>
        <taxon>Lachnospiraceae</taxon>
        <taxon>Robinsoniella</taxon>
    </lineage>
</organism>
<evidence type="ECO:0000313" key="2">
    <source>
        <dbReference type="Proteomes" id="UP000306509"/>
    </source>
</evidence>
<keyword evidence="2" id="KW-1185">Reference proteome</keyword>
<evidence type="ECO:0008006" key="3">
    <source>
        <dbReference type="Google" id="ProtNLM"/>
    </source>
</evidence>
<accession>A0A4U8Q6F9</accession>
<dbReference type="PROSITE" id="PS51257">
    <property type="entry name" value="PROKAR_LIPOPROTEIN"/>
    <property type="match status" value="1"/>
</dbReference>
<sequence precursor="true">MKKKFVIIISSLLILSLGGCSSKPSEEKIKSALDEGTITVEDAKEKGWIDDDWIKANYETVEAKSKIYLFDPFETTYLDGTPASSNIIEGETCLVFFNTQGEETLEKLQVFNDISDEMTTDGVPVIGIITDKDLGAAKEKLADIKFPIIVYNDSMQQSLKSYEELINSDLVSIFTKQGGFYTAWNSNPEGDELLSFARKLKDEE</sequence>
<protein>
    <recommendedName>
        <fullName evidence="3">AhpC/TSA family protein</fullName>
    </recommendedName>
</protein>
<name>A0A4U8Q6F9_9FIRM</name>
<dbReference type="RefSeq" id="WP_243133040.1">
    <property type="nucleotide sequence ID" value="NZ_QGQD01000060.1"/>
</dbReference>
<gene>
    <name evidence="1" type="ORF">DSM106044_03149</name>
</gene>
<dbReference type="AlphaFoldDB" id="A0A4U8Q6F9"/>
<dbReference type="Proteomes" id="UP000306509">
    <property type="component" value="Unassembled WGS sequence"/>
</dbReference>